<dbReference type="GO" id="GO:0046872">
    <property type="term" value="F:metal ion binding"/>
    <property type="evidence" value="ECO:0007669"/>
    <property type="project" value="UniProtKB-KW"/>
</dbReference>
<evidence type="ECO:0000256" key="1">
    <source>
        <dbReference type="ARBA" id="ARBA00001946"/>
    </source>
</evidence>
<reference evidence="14" key="1">
    <citation type="submission" date="2016-11" db="EMBL/GenBank/DDBJ databases">
        <authorList>
            <person name="Varghese N."/>
            <person name="Submissions S."/>
        </authorList>
    </citation>
    <scope>NUCLEOTIDE SEQUENCE [LARGE SCALE GENOMIC DNA]</scope>
    <source>
        <strain evidence="14">DSM 26134</strain>
    </source>
</reference>
<dbReference type="InterPro" id="IPR017438">
    <property type="entry name" value="ATP-NAD_kinase_N"/>
</dbReference>
<evidence type="ECO:0000256" key="8">
    <source>
        <dbReference type="ARBA" id="ARBA00022842"/>
    </source>
</evidence>
<keyword evidence="10" id="KW-0594">Phospholipid biosynthesis</keyword>
<organism evidence="13 14">
    <name type="scientific">Reichenbachiella agariperforans</name>
    <dbReference type="NCBI Taxonomy" id="156994"/>
    <lineage>
        <taxon>Bacteria</taxon>
        <taxon>Pseudomonadati</taxon>
        <taxon>Bacteroidota</taxon>
        <taxon>Cytophagia</taxon>
        <taxon>Cytophagales</taxon>
        <taxon>Reichenbachiellaceae</taxon>
        <taxon>Reichenbachiella</taxon>
    </lineage>
</organism>
<dbReference type="NCBIfam" id="TIGR00147">
    <property type="entry name" value="YegS/Rv2252/BmrU family lipid kinase"/>
    <property type="match status" value="1"/>
</dbReference>
<evidence type="ECO:0000256" key="5">
    <source>
        <dbReference type="ARBA" id="ARBA00022741"/>
    </source>
</evidence>
<keyword evidence="2" id="KW-0444">Lipid biosynthesis</keyword>
<dbReference type="RefSeq" id="WP_073122804.1">
    <property type="nucleotide sequence ID" value="NZ_FRAA01000004.1"/>
</dbReference>
<dbReference type="SUPFAM" id="SSF111331">
    <property type="entry name" value="NAD kinase/diacylglycerol kinase-like"/>
    <property type="match status" value="1"/>
</dbReference>
<comment type="cofactor">
    <cofactor evidence="1">
        <name>Mg(2+)</name>
        <dbReference type="ChEBI" id="CHEBI:18420"/>
    </cofactor>
</comment>
<dbReference type="GO" id="GO:0016301">
    <property type="term" value="F:kinase activity"/>
    <property type="evidence" value="ECO:0007669"/>
    <property type="project" value="UniProtKB-KW"/>
</dbReference>
<dbReference type="Pfam" id="PF00781">
    <property type="entry name" value="DAGK_cat"/>
    <property type="match status" value="1"/>
</dbReference>
<dbReference type="InterPro" id="IPR016064">
    <property type="entry name" value="NAD/diacylglycerol_kinase_sf"/>
</dbReference>
<dbReference type="InterPro" id="IPR050187">
    <property type="entry name" value="Lipid_Phosphate_FormReg"/>
</dbReference>
<keyword evidence="4" id="KW-0479">Metal-binding</keyword>
<dbReference type="STRING" id="156994.SAMN04488028_104201"/>
<accession>A0A1M6RJG4</accession>
<dbReference type="GO" id="GO:0008654">
    <property type="term" value="P:phospholipid biosynthetic process"/>
    <property type="evidence" value="ECO:0007669"/>
    <property type="project" value="UniProtKB-KW"/>
</dbReference>
<dbReference type="EMBL" id="FRAA01000004">
    <property type="protein sequence ID" value="SHK32641.1"/>
    <property type="molecule type" value="Genomic_DNA"/>
</dbReference>
<dbReference type="InterPro" id="IPR045540">
    <property type="entry name" value="YegS/DAGK_C"/>
</dbReference>
<evidence type="ECO:0000313" key="13">
    <source>
        <dbReference type="EMBL" id="SHK32641.1"/>
    </source>
</evidence>
<proteinExistence type="predicted"/>
<feature type="domain" description="DAGKc" evidence="12">
    <location>
        <begin position="2"/>
        <end position="132"/>
    </location>
</feature>
<evidence type="ECO:0000256" key="3">
    <source>
        <dbReference type="ARBA" id="ARBA00022679"/>
    </source>
</evidence>
<dbReference type="GO" id="GO:0005524">
    <property type="term" value="F:ATP binding"/>
    <property type="evidence" value="ECO:0007669"/>
    <property type="project" value="UniProtKB-KW"/>
</dbReference>
<dbReference type="Gene3D" id="3.40.50.10330">
    <property type="entry name" value="Probable inorganic polyphosphate/atp-NAD kinase, domain 1"/>
    <property type="match status" value="1"/>
</dbReference>
<dbReference type="SMART" id="SM00046">
    <property type="entry name" value="DAGKc"/>
    <property type="match status" value="1"/>
</dbReference>
<keyword evidence="5" id="KW-0547">Nucleotide-binding</keyword>
<evidence type="ECO:0000256" key="10">
    <source>
        <dbReference type="ARBA" id="ARBA00023209"/>
    </source>
</evidence>
<dbReference type="Proteomes" id="UP000184474">
    <property type="component" value="Unassembled WGS sequence"/>
</dbReference>
<dbReference type="PANTHER" id="PTHR12358:SF106">
    <property type="entry name" value="LIPID KINASE YEGS"/>
    <property type="match status" value="1"/>
</dbReference>
<dbReference type="PROSITE" id="PS50146">
    <property type="entry name" value="DAGK"/>
    <property type="match status" value="1"/>
</dbReference>
<sequence>MSPKRKVLFIANPISGPGAKLKLPALITRHLDNQRFDWTIYKTKQRGDATERAQKAVQENFDLVVAVGGDGTINEVAQGLIFTTMPMGIIPNGSGNGLAKHLGISDHIPTAISQLNDSQTTPIDTGWFNDQLFLNVAGIGFDAQVAHAFDNHDRRGLLSYIWLSIREYLQFTPQATELIVDQLKVKTTPFIITIANGSQYGNNAFIAPHASLEDGLLNLTIVAPLNIARCLTFPYKLFTKSLSNSKHTQLMTAKKIVIHTSAAKAQIDGETIAAQATNTVEIKPKSLLIFAPKI</sequence>
<dbReference type="Gene3D" id="2.60.200.40">
    <property type="match status" value="1"/>
</dbReference>
<evidence type="ECO:0000256" key="2">
    <source>
        <dbReference type="ARBA" id="ARBA00022516"/>
    </source>
</evidence>
<dbReference type="GO" id="GO:0005886">
    <property type="term" value="C:plasma membrane"/>
    <property type="evidence" value="ECO:0007669"/>
    <property type="project" value="TreeGrafter"/>
</dbReference>
<gene>
    <name evidence="13" type="ORF">SAMN04488028_104201</name>
</gene>
<evidence type="ECO:0000256" key="11">
    <source>
        <dbReference type="ARBA" id="ARBA00023264"/>
    </source>
</evidence>
<dbReference type="InterPro" id="IPR005218">
    <property type="entry name" value="Diacylglycerol/lipid_kinase"/>
</dbReference>
<keyword evidence="3" id="KW-0808">Transferase</keyword>
<keyword evidence="6 13" id="KW-0418">Kinase</keyword>
<evidence type="ECO:0000256" key="6">
    <source>
        <dbReference type="ARBA" id="ARBA00022777"/>
    </source>
</evidence>
<keyword evidence="8" id="KW-0460">Magnesium</keyword>
<protein>
    <submittedName>
        <fullName evidence="13">Lipid kinase, YegS/Rv2252/BmrU family</fullName>
    </submittedName>
</protein>
<evidence type="ECO:0000256" key="7">
    <source>
        <dbReference type="ARBA" id="ARBA00022840"/>
    </source>
</evidence>
<keyword evidence="9" id="KW-0443">Lipid metabolism</keyword>
<evidence type="ECO:0000259" key="12">
    <source>
        <dbReference type="PROSITE" id="PS50146"/>
    </source>
</evidence>
<dbReference type="InterPro" id="IPR001206">
    <property type="entry name" value="Diacylglycerol_kinase_cat_dom"/>
</dbReference>
<dbReference type="AlphaFoldDB" id="A0A1M6RJG4"/>
<keyword evidence="11" id="KW-1208">Phospholipid metabolism</keyword>
<dbReference type="Pfam" id="PF19279">
    <property type="entry name" value="YegS_C"/>
    <property type="match status" value="1"/>
</dbReference>
<keyword evidence="7" id="KW-0067">ATP-binding</keyword>
<evidence type="ECO:0000256" key="9">
    <source>
        <dbReference type="ARBA" id="ARBA00023098"/>
    </source>
</evidence>
<name>A0A1M6RJG4_REIAG</name>
<dbReference type="PANTHER" id="PTHR12358">
    <property type="entry name" value="SPHINGOSINE KINASE"/>
    <property type="match status" value="1"/>
</dbReference>
<keyword evidence="14" id="KW-1185">Reference proteome</keyword>
<evidence type="ECO:0000313" key="14">
    <source>
        <dbReference type="Proteomes" id="UP000184474"/>
    </source>
</evidence>
<evidence type="ECO:0000256" key="4">
    <source>
        <dbReference type="ARBA" id="ARBA00022723"/>
    </source>
</evidence>